<dbReference type="GeneID" id="108663293"/>
<feature type="transmembrane region" description="Helical" evidence="7">
    <location>
        <begin position="385"/>
        <end position="403"/>
    </location>
</feature>
<feature type="region of interest" description="Disordered" evidence="6">
    <location>
        <begin position="519"/>
        <end position="539"/>
    </location>
</feature>
<evidence type="ECO:0000256" key="6">
    <source>
        <dbReference type="SAM" id="MobiDB-lite"/>
    </source>
</evidence>
<feature type="transmembrane region" description="Helical" evidence="7">
    <location>
        <begin position="209"/>
        <end position="230"/>
    </location>
</feature>
<comment type="subcellular location">
    <subcellularLocation>
        <location evidence="1">Membrane</location>
        <topology evidence="1">Multi-pass membrane protein</topology>
    </subcellularLocation>
</comment>
<dbReference type="AlphaFoldDB" id="A0AB32WSC1"/>
<feature type="compositionally biased region" description="Low complexity" evidence="6">
    <location>
        <begin position="521"/>
        <end position="539"/>
    </location>
</feature>
<dbReference type="Gene3D" id="1.20.1250.20">
    <property type="entry name" value="MFS general substrate transporter like domains"/>
    <property type="match status" value="2"/>
</dbReference>
<evidence type="ECO:0000313" key="8">
    <source>
        <dbReference type="Proteomes" id="UP000694886"/>
    </source>
</evidence>
<evidence type="ECO:0000256" key="2">
    <source>
        <dbReference type="ARBA" id="ARBA00005982"/>
    </source>
</evidence>
<dbReference type="PANTHER" id="PTHR11654">
    <property type="entry name" value="OLIGOPEPTIDE TRANSPORTER-RELATED"/>
    <property type="match status" value="1"/>
</dbReference>
<accession>A0AB32WSC1</accession>
<gene>
    <name evidence="9" type="primary">LOC108663293</name>
</gene>
<dbReference type="RefSeq" id="XP_017982388.1">
    <property type="nucleotide sequence ID" value="XM_018126899.1"/>
</dbReference>
<protein>
    <submittedName>
        <fullName evidence="9">Protein NRT1/ PTR FAMILY 1.3-like</fullName>
    </submittedName>
</protein>
<feature type="transmembrane region" description="Helical" evidence="7">
    <location>
        <begin position="337"/>
        <end position="357"/>
    </location>
</feature>
<feature type="transmembrane region" description="Helical" evidence="7">
    <location>
        <begin position="183"/>
        <end position="203"/>
    </location>
</feature>
<dbReference type="KEGG" id="tcc:108663293"/>
<evidence type="ECO:0000256" key="7">
    <source>
        <dbReference type="SAM" id="Phobius"/>
    </source>
</evidence>
<dbReference type="Pfam" id="PF00854">
    <property type="entry name" value="PTR2"/>
    <property type="match status" value="1"/>
</dbReference>
<keyword evidence="3 7" id="KW-0812">Transmembrane</keyword>
<sequence length="539" mass="60902">MVATAISITTASLACGRGRPITFASLRVPYSSQAFVDNAFRAFLISYIQFIWDKSSLRKAAAFANAFEGVTMFTSIVLDHIAADRIGRFKLLVCTVPALIIALLVLWLSSWLLASHVSNIIFYVALTLFMLGTAGQDASLKPFLCDQFLATMDIDEIEIMEDQFSQKQHMEKYEDTLRIRANFWNYIAVFLGTVVSSTFASSLEWDETFKVSLIVVVVAYLAFCSGKCCYDHEDPARKTVAERMNQAKPLVKLLPLWITFIVYSLVEATGYTLFIEQSENLDDRIDLRIPIHSFNRIPLTSFYVLQSFTTFIISLLCDFLIIKFWSSEESIQHRARFVRIGIGMFFAIGCCITAWRVEVRRLGSISEFENEIGQRISEGDRIPMTIVWLAPQFFLLGVVKGILGKGLRHLFYDRVPVSMWVLEYLFNGGMLGFGRFVSVLSLLFARPWIGDTINESQADKYLLMLAVLNIFIMFVYIFLTYRYDWNVIVPKSGSHVSMEMVASSTELITASSSVPLALGTNSKSPSKSLSNLESRSVEK</sequence>
<dbReference type="GO" id="GO:0022857">
    <property type="term" value="F:transmembrane transporter activity"/>
    <property type="evidence" value="ECO:0007669"/>
    <property type="project" value="InterPro"/>
</dbReference>
<reference evidence="9" key="2">
    <citation type="submission" date="2025-08" db="UniProtKB">
        <authorList>
            <consortium name="RefSeq"/>
        </authorList>
    </citation>
    <scope>IDENTIFICATION</scope>
</reference>
<comment type="similarity">
    <text evidence="2">Belongs to the major facilitator superfamily. Proton-dependent oligopeptide transporter (POT/PTR) (TC 2.A.17) family.</text>
</comment>
<dbReference type="Gramene" id="Tc09v2_t021230.1">
    <property type="protein sequence ID" value="Tc09v2_p021230.1"/>
    <property type="gene ID" value="Tc09v2_g021230"/>
</dbReference>
<feature type="transmembrane region" description="Helical" evidence="7">
    <location>
        <begin position="461"/>
        <end position="481"/>
    </location>
</feature>
<feature type="transmembrane region" description="Helical" evidence="7">
    <location>
        <begin position="91"/>
        <end position="114"/>
    </location>
</feature>
<dbReference type="InterPro" id="IPR036259">
    <property type="entry name" value="MFS_trans_sf"/>
</dbReference>
<evidence type="ECO:0000256" key="3">
    <source>
        <dbReference type="ARBA" id="ARBA00022692"/>
    </source>
</evidence>
<feature type="transmembrane region" description="Helical" evidence="7">
    <location>
        <begin position="250"/>
        <end position="274"/>
    </location>
</feature>
<feature type="transmembrane region" description="Helical" evidence="7">
    <location>
        <begin position="120"/>
        <end position="140"/>
    </location>
</feature>
<evidence type="ECO:0000256" key="1">
    <source>
        <dbReference type="ARBA" id="ARBA00004141"/>
    </source>
</evidence>
<evidence type="ECO:0000313" key="9">
    <source>
        <dbReference type="RefSeq" id="XP_017982388.1"/>
    </source>
</evidence>
<dbReference type="GO" id="GO:0016020">
    <property type="term" value="C:membrane"/>
    <property type="evidence" value="ECO:0007669"/>
    <property type="project" value="UniProtKB-SubCell"/>
</dbReference>
<organism evidence="8 9">
    <name type="scientific">Theobroma cacao</name>
    <name type="common">Cacao</name>
    <name type="synonym">Cocoa</name>
    <dbReference type="NCBI Taxonomy" id="3641"/>
    <lineage>
        <taxon>Eukaryota</taxon>
        <taxon>Viridiplantae</taxon>
        <taxon>Streptophyta</taxon>
        <taxon>Embryophyta</taxon>
        <taxon>Tracheophyta</taxon>
        <taxon>Spermatophyta</taxon>
        <taxon>Magnoliopsida</taxon>
        <taxon>eudicotyledons</taxon>
        <taxon>Gunneridae</taxon>
        <taxon>Pentapetalae</taxon>
        <taxon>rosids</taxon>
        <taxon>malvids</taxon>
        <taxon>Malvales</taxon>
        <taxon>Malvaceae</taxon>
        <taxon>Byttnerioideae</taxon>
        <taxon>Theobroma</taxon>
    </lineage>
</organism>
<reference evidence="8" key="1">
    <citation type="journal article" date="1997" name="Nucleic Acids Res.">
        <title>tRNAscan-SE: a program for improved detection of transfer RNA genes in genomic sequence.</title>
        <authorList>
            <person name="Lowe T.M."/>
            <person name="Eddy S.R."/>
        </authorList>
    </citation>
    <scope>NUCLEOTIDE SEQUENCE [LARGE SCALE GENOMIC DNA]</scope>
    <source>
        <strain evidence="8">r\B97-61/B2</strain>
    </source>
</reference>
<dbReference type="Proteomes" id="UP000694886">
    <property type="component" value="Chromosome 9"/>
</dbReference>
<evidence type="ECO:0000256" key="4">
    <source>
        <dbReference type="ARBA" id="ARBA00022989"/>
    </source>
</evidence>
<keyword evidence="4 7" id="KW-1133">Transmembrane helix</keyword>
<evidence type="ECO:0000256" key="5">
    <source>
        <dbReference type="ARBA" id="ARBA00023136"/>
    </source>
</evidence>
<feature type="transmembrane region" description="Helical" evidence="7">
    <location>
        <begin position="424"/>
        <end position="449"/>
    </location>
</feature>
<dbReference type="InterPro" id="IPR000109">
    <property type="entry name" value="POT_fam"/>
</dbReference>
<feature type="transmembrane region" description="Helical" evidence="7">
    <location>
        <begin position="303"/>
        <end position="325"/>
    </location>
</feature>
<keyword evidence="5 7" id="KW-0472">Membrane</keyword>
<proteinExistence type="inferred from homology"/>
<dbReference type="SUPFAM" id="SSF103473">
    <property type="entry name" value="MFS general substrate transporter"/>
    <property type="match status" value="1"/>
</dbReference>
<name>A0AB32WSC1_THECC</name>